<keyword evidence="2" id="KW-1185">Reference proteome</keyword>
<comment type="caution">
    <text evidence="1">The sequence shown here is derived from an EMBL/GenBank/DDBJ whole genome shotgun (WGS) entry which is preliminary data.</text>
</comment>
<accession>A0AAD7Z9N5</accession>
<reference evidence="1" key="2">
    <citation type="submission" date="2023-05" db="EMBL/GenBank/DDBJ databases">
        <authorList>
            <person name="Fouks B."/>
        </authorList>
    </citation>
    <scope>NUCLEOTIDE SEQUENCE</scope>
    <source>
        <strain evidence="1">Stay&amp;Tobe</strain>
        <tissue evidence="1">Testes</tissue>
    </source>
</reference>
<dbReference type="Proteomes" id="UP001233999">
    <property type="component" value="Unassembled WGS sequence"/>
</dbReference>
<sequence length="72" mass="8356">LHVISSFQGINYITKCKNLSVNQTHQTYFMLLHTNQTEKHEIKITPCNQEFVVSTIKLNKNVINKECNVKHA</sequence>
<proteinExistence type="predicted"/>
<evidence type="ECO:0000313" key="1">
    <source>
        <dbReference type="EMBL" id="KAJ9576023.1"/>
    </source>
</evidence>
<organism evidence="1 2">
    <name type="scientific">Diploptera punctata</name>
    <name type="common">Pacific beetle cockroach</name>
    <dbReference type="NCBI Taxonomy" id="6984"/>
    <lineage>
        <taxon>Eukaryota</taxon>
        <taxon>Metazoa</taxon>
        <taxon>Ecdysozoa</taxon>
        <taxon>Arthropoda</taxon>
        <taxon>Hexapoda</taxon>
        <taxon>Insecta</taxon>
        <taxon>Pterygota</taxon>
        <taxon>Neoptera</taxon>
        <taxon>Polyneoptera</taxon>
        <taxon>Dictyoptera</taxon>
        <taxon>Blattodea</taxon>
        <taxon>Blaberoidea</taxon>
        <taxon>Blaberidae</taxon>
        <taxon>Diplopterinae</taxon>
        <taxon>Diploptera</taxon>
    </lineage>
</organism>
<evidence type="ECO:0000313" key="2">
    <source>
        <dbReference type="Proteomes" id="UP001233999"/>
    </source>
</evidence>
<reference evidence="1" key="1">
    <citation type="journal article" date="2023" name="IScience">
        <title>Live-bearing cockroach genome reveals convergent evolutionary mechanisms linked to viviparity in insects and beyond.</title>
        <authorList>
            <person name="Fouks B."/>
            <person name="Harrison M.C."/>
            <person name="Mikhailova A.A."/>
            <person name="Marchal E."/>
            <person name="English S."/>
            <person name="Carruthers M."/>
            <person name="Jennings E.C."/>
            <person name="Chiamaka E.L."/>
            <person name="Frigard R.A."/>
            <person name="Pippel M."/>
            <person name="Attardo G.M."/>
            <person name="Benoit J.B."/>
            <person name="Bornberg-Bauer E."/>
            <person name="Tobe S.S."/>
        </authorList>
    </citation>
    <scope>NUCLEOTIDE SEQUENCE</scope>
    <source>
        <strain evidence="1">Stay&amp;Tobe</strain>
    </source>
</reference>
<dbReference type="AlphaFoldDB" id="A0AAD7Z9N5"/>
<gene>
    <name evidence="1" type="ORF">L9F63_007123</name>
</gene>
<name>A0AAD7Z9N5_DIPPU</name>
<dbReference type="EMBL" id="JASPKZ010009810">
    <property type="protein sequence ID" value="KAJ9576023.1"/>
    <property type="molecule type" value="Genomic_DNA"/>
</dbReference>
<feature type="non-terminal residue" evidence="1">
    <location>
        <position position="1"/>
    </location>
</feature>
<feature type="non-terminal residue" evidence="1">
    <location>
        <position position="72"/>
    </location>
</feature>
<protein>
    <submittedName>
        <fullName evidence="1">Uncharacterized protein</fullName>
    </submittedName>
</protein>